<reference evidence="1" key="2">
    <citation type="submission" date="2020-05" db="UniProtKB">
        <authorList>
            <consortium name="EnsemblMetazoa"/>
        </authorList>
    </citation>
    <scope>IDENTIFICATION</scope>
    <source>
        <strain evidence="1">IAEA</strain>
    </source>
</reference>
<accession>A0A1B0B5P5</accession>
<proteinExistence type="predicted"/>
<dbReference type="EnsemblMetazoa" id="GPPI019703-RA">
    <property type="protein sequence ID" value="GPPI019703-PA"/>
    <property type="gene ID" value="GPPI019703"/>
</dbReference>
<name>A0A1B0B5P5_9MUSC</name>
<evidence type="ECO:0000313" key="1">
    <source>
        <dbReference type="EnsemblMetazoa" id="GPPI019703-PA"/>
    </source>
</evidence>
<sequence>KVGGGCDTGVDTTTDDCCCCVLVTVNWAGQLALVSVSFIFKAGEGVVACNGVAVVGGGVGNVLVEVKATLEDEGLGCKNVLTSGKVAFVLALRSEGDIDFSLVALLTSFLLCFRGGSIKVLLQATELRLLFLSSFSTLSEDLSLSLVDFTVFVLTALFLEDSCLTFVDFTGKSGKLEFELSECCNVDCDLFGRIVFLFKDCCSVTPFGVALPKSLTSIWLSVWTLEVVTVAADIVDFVVFYRDSSYLQHLDLCHFEDNGFATVGFKSGECFAEDSELGVVIELVPLVIGVPKRLVNVGNFASSERDLCFLISVTGRAIADDTIVAPTVPGTTPDTGTPPPLSNFKRNSSEGLSNINFCMSHLC</sequence>
<dbReference type="AlphaFoldDB" id="A0A1B0B5P5"/>
<protein>
    <submittedName>
        <fullName evidence="1">Uncharacterized protein</fullName>
    </submittedName>
</protein>
<evidence type="ECO:0000313" key="2">
    <source>
        <dbReference type="Proteomes" id="UP000092460"/>
    </source>
</evidence>
<reference evidence="2" key="1">
    <citation type="submission" date="2015-01" db="EMBL/GenBank/DDBJ databases">
        <authorList>
            <person name="Aksoy S."/>
            <person name="Warren W."/>
            <person name="Wilson R.K."/>
        </authorList>
    </citation>
    <scope>NUCLEOTIDE SEQUENCE [LARGE SCALE GENOMIC DNA]</scope>
    <source>
        <strain evidence="2">IAEA</strain>
    </source>
</reference>
<organism evidence="1 2">
    <name type="scientific">Glossina palpalis gambiensis</name>
    <dbReference type="NCBI Taxonomy" id="67801"/>
    <lineage>
        <taxon>Eukaryota</taxon>
        <taxon>Metazoa</taxon>
        <taxon>Ecdysozoa</taxon>
        <taxon>Arthropoda</taxon>
        <taxon>Hexapoda</taxon>
        <taxon>Insecta</taxon>
        <taxon>Pterygota</taxon>
        <taxon>Neoptera</taxon>
        <taxon>Endopterygota</taxon>
        <taxon>Diptera</taxon>
        <taxon>Brachycera</taxon>
        <taxon>Muscomorpha</taxon>
        <taxon>Hippoboscoidea</taxon>
        <taxon>Glossinidae</taxon>
        <taxon>Glossina</taxon>
    </lineage>
</organism>
<keyword evidence="2" id="KW-1185">Reference proteome</keyword>
<dbReference type="VEuPathDB" id="VectorBase:GPPI019703"/>
<dbReference type="Proteomes" id="UP000092460">
    <property type="component" value="Unassembled WGS sequence"/>
</dbReference>
<dbReference type="EMBL" id="JXJN01008794">
    <property type="status" value="NOT_ANNOTATED_CDS"/>
    <property type="molecule type" value="Genomic_DNA"/>
</dbReference>